<evidence type="ECO:0000256" key="1">
    <source>
        <dbReference type="SAM" id="MobiDB-lite"/>
    </source>
</evidence>
<keyword evidence="2" id="KW-0472">Membrane</keyword>
<dbReference type="GO" id="GO:0005657">
    <property type="term" value="C:replication fork"/>
    <property type="evidence" value="ECO:0007669"/>
    <property type="project" value="TreeGrafter"/>
</dbReference>
<dbReference type="WBParaSite" id="L893_g7993.t1">
    <property type="protein sequence ID" value="L893_g7993.t1"/>
    <property type="gene ID" value="L893_g7993"/>
</dbReference>
<dbReference type="GO" id="GO:0000421">
    <property type="term" value="C:autophagosome membrane"/>
    <property type="evidence" value="ECO:0007669"/>
    <property type="project" value="TreeGrafter"/>
</dbReference>
<dbReference type="Gene3D" id="3.20.80.10">
    <property type="entry name" value="Regulatory factor, effector binding domain"/>
    <property type="match status" value="1"/>
</dbReference>
<dbReference type="PANTHER" id="PTHR15949:SF3">
    <property type="entry name" value="TESTIS-EXPRESSED PROTEIN 264"/>
    <property type="match status" value="1"/>
</dbReference>
<reference evidence="4" key="1">
    <citation type="submission" date="2016-11" db="UniProtKB">
        <authorList>
            <consortium name="WormBaseParasite"/>
        </authorList>
    </citation>
    <scope>IDENTIFICATION</scope>
</reference>
<sequence>MIEEFGYSVVIPLLLGVISYFGYRLYTSGLFDELKVSVVEHVPHLSKPVTVYYKYHVGPYKGVKKIYDEVSQLVPRRAKTFGLYYDDPRETKEELCQSAVGVIFEEDGTSYEDNYATQLNRWGYERMVLPAVERAVVARQPFNGFMSLLVMIYKSYKTVAQFITENRLETGLSVEVYSFDGKGKCVVDILFPLDHLNEFYVHEHMSTEALESKLARRHFDSDLSESESEPEYDEESDGEQPETEVDPNSGN</sequence>
<dbReference type="GO" id="GO:0061709">
    <property type="term" value="P:reticulophagy"/>
    <property type="evidence" value="ECO:0007669"/>
    <property type="project" value="TreeGrafter"/>
</dbReference>
<keyword evidence="2" id="KW-0812">Transmembrane</keyword>
<evidence type="ECO:0000313" key="3">
    <source>
        <dbReference type="Proteomes" id="UP000095287"/>
    </source>
</evidence>
<proteinExistence type="predicted"/>
<dbReference type="InterPro" id="IPR011256">
    <property type="entry name" value="Reg_factor_effector_dom_sf"/>
</dbReference>
<organism evidence="3 4">
    <name type="scientific">Steinernema glaseri</name>
    <dbReference type="NCBI Taxonomy" id="37863"/>
    <lineage>
        <taxon>Eukaryota</taxon>
        <taxon>Metazoa</taxon>
        <taxon>Ecdysozoa</taxon>
        <taxon>Nematoda</taxon>
        <taxon>Chromadorea</taxon>
        <taxon>Rhabditida</taxon>
        <taxon>Tylenchina</taxon>
        <taxon>Panagrolaimomorpha</taxon>
        <taxon>Strongyloidoidea</taxon>
        <taxon>Steinernematidae</taxon>
        <taxon>Steinernema</taxon>
    </lineage>
</organism>
<dbReference type="PANTHER" id="PTHR15949">
    <property type="entry name" value="TESTIS-EXPRESSED PROTEIN 264"/>
    <property type="match status" value="1"/>
</dbReference>
<dbReference type="GO" id="GO:0106300">
    <property type="term" value="P:protein-DNA covalent cross-linking repair"/>
    <property type="evidence" value="ECO:0007669"/>
    <property type="project" value="TreeGrafter"/>
</dbReference>
<feature type="region of interest" description="Disordered" evidence="1">
    <location>
        <begin position="218"/>
        <end position="251"/>
    </location>
</feature>
<evidence type="ECO:0000313" key="4">
    <source>
        <dbReference type="WBParaSite" id="L893_g7993.t1"/>
    </source>
</evidence>
<protein>
    <submittedName>
        <fullName evidence="4">Testis-expressed sequence 264 protein</fullName>
    </submittedName>
</protein>
<dbReference type="AlphaFoldDB" id="A0A1I8AP37"/>
<dbReference type="GO" id="GO:0005634">
    <property type="term" value="C:nucleus"/>
    <property type="evidence" value="ECO:0007669"/>
    <property type="project" value="TreeGrafter"/>
</dbReference>
<dbReference type="SUPFAM" id="SSF55136">
    <property type="entry name" value="Probable bacterial effector-binding domain"/>
    <property type="match status" value="1"/>
</dbReference>
<evidence type="ECO:0000256" key="2">
    <source>
        <dbReference type="SAM" id="Phobius"/>
    </source>
</evidence>
<feature type="transmembrane region" description="Helical" evidence="2">
    <location>
        <begin position="6"/>
        <end position="26"/>
    </location>
</feature>
<dbReference type="GO" id="GO:0005789">
    <property type="term" value="C:endoplasmic reticulum membrane"/>
    <property type="evidence" value="ECO:0007669"/>
    <property type="project" value="TreeGrafter"/>
</dbReference>
<keyword evidence="3" id="KW-1185">Reference proteome</keyword>
<name>A0A1I8AP37_9BILA</name>
<feature type="compositionally biased region" description="Acidic residues" evidence="1">
    <location>
        <begin position="222"/>
        <end position="245"/>
    </location>
</feature>
<accession>A0A1I8AP37</accession>
<keyword evidence="2" id="KW-1133">Transmembrane helix</keyword>
<dbReference type="Proteomes" id="UP000095287">
    <property type="component" value="Unplaced"/>
</dbReference>